<keyword evidence="7 8" id="KW-0464">Manganese</keyword>
<comment type="similarity">
    <text evidence="2 8">Belongs to the FAN1 family.</text>
</comment>
<dbReference type="OrthoDB" id="76364at2759"/>
<feature type="compositionally biased region" description="Basic and acidic residues" evidence="9">
    <location>
        <begin position="79"/>
        <end position="89"/>
    </location>
</feature>
<evidence type="ECO:0000313" key="12">
    <source>
        <dbReference type="Proteomes" id="UP000799640"/>
    </source>
</evidence>
<evidence type="ECO:0000256" key="5">
    <source>
        <dbReference type="ARBA" id="ARBA00022801"/>
    </source>
</evidence>
<feature type="region of interest" description="Disordered" evidence="9">
    <location>
        <begin position="286"/>
        <end position="331"/>
    </location>
</feature>
<dbReference type="AlphaFoldDB" id="A0A6G1I6R8"/>
<dbReference type="GO" id="GO:0046872">
    <property type="term" value="F:metal ion binding"/>
    <property type="evidence" value="ECO:0007669"/>
    <property type="project" value="UniProtKB-KW"/>
</dbReference>
<dbReference type="Proteomes" id="UP000799640">
    <property type="component" value="Unassembled WGS sequence"/>
</dbReference>
<reference evidence="11" key="1">
    <citation type="journal article" date="2020" name="Stud. Mycol.">
        <title>101 Dothideomycetes genomes: a test case for predicting lifestyles and emergence of pathogens.</title>
        <authorList>
            <person name="Haridas S."/>
            <person name="Albert R."/>
            <person name="Binder M."/>
            <person name="Bloem J."/>
            <person name="Labutti K."/>
            <person name="Salamov A."/>
            <person name="Andreopoulos B."/>
            <person name="Baker S."/>
            <person name="Barry K."/>
            <person name="Bills G."/>
            <person name="Bluhm B."/>
            <person name="Cannon C."/>
            <person name="Castanera R."/>
            <person name="Culley D."/>
            <person name="Daum C."/>
            <person name="Ezra D."/>
            <person name="Gonzalez J."/>
            <person name="Henrissat B."/>
            <person name="Kuo A."/>
            <person name="Liang C."/>
            <person name="Lipzen A."/>
            <person name="Lutzoni F."/>
            <person name="Magnuson J."/>
            <person name="Mondo S."/>
            <person name="Nolan M."/>
            <person name="Ohm R."/>
            <person name="Pangilinan J."/>
            <person name="Park H.-J."/>
            <person name="Ramirez L."/>
            <person name="Alfaro M."/>
            <person name="Sun H."/>
            <person name="Tritt A."/>
            <person name="Yoshinaga Y."/>
            <person name="Zwiers L.-H."/>
            <person name="Turgeon B."/>
            <person name="Goodwin S."/>
            <person name="Spatafora J."/>
            <person name="Crous P."/>
            <person name="Grigoriev I."/>
        </authorList>
    </citation>
    <scope>NUCLEOTIDE SEQUENCE</scope>
    <source>
        <strain evidence="11">CBS 262.69</strain>
    </source>
</reference>
<evidence type="ECO:0000256" key="2">
    <source>
        <dbReference type="ARBA" id="ARBA00005533"/>
    </source>
</evidence>
<sequence>MLGKWLGKPAPEGLGEGKENKQGGRARKAKGSPIPTDGAKQEVVEKPWMLPTRKRKRGIEIVGAGQTRDEEIASEGPGDETRAAVKPDPDAVSDAEADGDTNLVGDAESAGLKSGLEAVLPDFSPEEVPEETRGGLYLDAFTLALDTVLEDEAHLFDERERGVFEAWRGMGRGARCLYVRLFLRKHAWHRTSSLSYAEVPDLDAALAELHAERTLPAPAAAEPELESFPDVDAPPPLSSPFSFAIPSTHITTLEEAISLLHLDELKVLARSAKVSGKNKTELIANLRRARKGQRSVHAMLSRHSSTTSTSSTSTTPPPPNPTPTEPDSPLLHLTLSLTGPLTRLSPSPHTLFNRIFLLHHRSPTPSPTALTSIILSRSHKRTYVPVTPSRVPLFPSRPALLAFEAALRLESRADALLSGAPTEAACHEVVALADGILPEWMCLVLTPPSIPTSPYMQRYTAAHVYTRILTLATRALARLHSYSSEHTLLSTLLSQHSFCPHRRGAWAARKALLEERHLGLGDPGARATWKREAAMTCRTALAEGVGVVWGGEIGRRLGRLEKALGVPRVERWPAPPAGAGYTKAEVVGVQLVPAKPAAGTRTVWVDGDTGEGCTVEHMVLSHYVAQGWRGAHCEAGLPRTLFAVLLWDALFAPVEGVWASEFQMGPLDLAAEGFYEARKEVVEACLERVGRGEGERVVRSVWARYGECEPVVVGLDWGVGEEEVCALVRCFPPAGLVVMLRVLAEEYARCAGMPDLLLWHVEKQEVRFVEVKSENDRLSEGQRVWGAVLAQAGVQVEVCRAVAGEVRVLEE</sequence>
<dbReference type="InterPro" id="IPR049126">
    <property type="entry name" value="FAN1-like_TPR"/>
</dbReference>
<evidence type="ECO:0000256" key="6">
    <source>
        <dbReference type="ARBA" id="ARBA00022842"/>
    </source>
</evidence>
<dbReference type="Gene3D" id="3.40.1350.10">
    <property type="match status" value="1"/>
</dbReference>
<keyword evidence="8" id="KW-0234">DNA repair</keyword>
<evidence type="ECO:0000259" key="10">
    <source>
        <dbReference type="SMART" id="SM00990"/>
    </source>
</evidence>
<keyword evidence="3 8" id="KW-0540">Nuclease</keyword>
<comment type="function">
    <text evidence="8">Nuclease required for the repair of DNA interstrand cross-links (ICL). Acts as a 5'-3' exonuclease that anchors at a cut end of DNA and cleaves DNA successively at every third nucleotide, allowing to excise an ICL from one strand through flanking incisions.</text>
</comment>
<keyword evidence="12" id="KW-1185">Reference proteome</keyword>
<dbReference type="InterPro" id="IPR033315">
    <property type="entry name" value="Fan1-like"/>
</dbReference>
<dbReference type="InterPro" id="IPR011856">
    <property type="entry name" value="tRNA_endonuc-like_dom_sf"/>
</dbReference>
<protein>
    <recommendedName>
        <fullName evidence="8">Fanconi-associated nuclease</fullName>
        <ecNumber evidence="8">3.1.4.1</ecNumber>
    </recommendedName>
</protein>
<feature type="region of interest" description="Disordered" evidence="9">
    <location>
        <begin position="1"/>
        <end position="102"/>
    </location>
</feature>
<evidence type="ECO:0000256" key="1">
    <source>
        <dbReference type="ARBA" id="ARBA00000983"/>
    </source>
</evidence>
<keyword evidence="5 8" id="KW-0378">Hydrolase</keyword>
<proteinExistence type="inferred from homology"/>
<keyword evidence="8" id="KW-0227">DNA damage</keyword>
<dbReference type="Pfam" id="PF21315">
    <property type="entry name" value="FAN1_HTH"/>
    <property type="match status" value="1"/>
</dbReference>
<gene>
    <name evidence="11" type="ORF">EJ06DRAFT_579902</name>
</gene>
<dbReference type="InterPro" id="IPR014883">
    <property type="entry name" value="VRR_NUC"/>
</dbReference>
<evidence type="ECO:0000256" key="9">
    <source>
        <dbReference type="SAM" id="MobiDB-lite"/>
    </source>
</evidence>
<feature type="compositionally biased region" description="Pro residues" evidence="9">
    <location>
        <begin position="315"/>
        <end position="326"/>
    </location>
</feature>
<comment type="cofactor">
    <cofactor evidence="8">
        <name>Mg(2+)</name>
        <dbReference type="ChEBI" id="CHEBI:18420"/>
    </cofactor>
    <cofactor evidence="8">
        <name>Mn(2+)</name>
        <dbReference type="ChEBI" id="CHEBI:29035"/>
    </cofactor>
</comment>
<evidence type="ECO:0000313" key="11">
    <source>
        <dbReference type="EMBL" id="KAF2404003.1"/>
    </source>
</evidence>
<dbReference type="EC" id="3.1.4.1" evidence="8"/>
<dbReference type="GO" id="GO:0036297">
    <property type="term" value="P:interstrand cross-link repair"/>
    <property type="evidence" value="ECO:0007669"/>
    <property type="project" value="InterPro"/>
</dbReference>
<dbReference type="GO" id="GO:0008409">
    <property type="term" value="F:5'-3' exonuclease activity"/>
    <property type="evidence" value="ECO:0007669"/>
    <property type="project" value="TreeGrafter"/>
</dbReference>
<evidence type="ECO:0000256" key="4">
    <source>
        <dbReference type="ARBA" id="ARBA00022723"/>
    </source>
</evidence>
<keyword evidence="8" id="KW-0539">Nucleus</keyword>
<comment type="subcellular location">
    <subcellularLocation>
        <location evidence="8">Nucleus</location>
    </subcellularLocation>
</comment>
<dbReference type="GO" id="GO:0005634">
    <property type="term" value="C:nucleus"/>
    <property type="evidence" value="ECO:0007669"/>
    <property type="project" value="UniProtKB-SubCell"/>
</dbReference>
<evidence type="ECO:0000256" key="7">
    <source>
        <dbReference type="ARBA" id="ARBA00023211"/>
    </source>
</evidence>
<comment type="catalytic activity">
    <reaction evidence="1 8">
        <text>Hydrolytically removes 5'-nucleotides successively from the 3'-hydroxy termini of 3'-hydroxy-terminated oligonucleotides.</text>
        <dbReference type="EC" id="3.1.4.1"/>
    </reaction>
</comment>
<accession>A0A6G1I6R8</accession>
<dbReference type="InterPro" id="IPR049132">
    <property type="entry name" value="FAN1-like_euk"/>
</dbReference>
<feature type="compositionally biased region" description="Low complexity" evidence="9">
    <location>
        <begin position="304"/>
        <end position="314"/>
    </location>
</feature>
<evidence type="ECO:0000256" key="3">
    <source>
        <dbReference type="ARBA" id="ARBA00022722"/>
    </source>
</evidence>
<dbReference type="EMBL" id="ML996689">
    <property type="protein sequence ID" value="KAF2404003.1"/>
    <property type="molecule type" value="Genomic_DNA"/>
</dbReference>
<feature type="domain" description="VRR-NUC" evidence="10">
    <location>
        <begin position="691"/>
        <end position="803"/>
    </location>
</feature>
<name>A0A6G1I6R8_9PEZI</name>
<dbReference type="PANTHER" id="PTHR15749">
    <property type="entry name" value="FANCONI-ASSOCIATED NUCLEASE 1"/>
    <property type="match status" value="1"/>
</dbReference>
<dbReference type="SMART" id="SM00990">
    <property type="entry name" value="VRR_NUC"/>
    <property type="match status" value="1"/>
</dbReference>
<dbReference type="Pfam" id="PF08774">
    <property type="entry name" value="VRR_NUC"/>
    <property type="match status" value="1"/>
</dbReference>
<dbReference type="InterPro" id="IPR049125">
    <property type="entry name" value="FAN1-like_WH"/>
</dbReference>
<keyword evidence="4 8" id="KW-0479">Metal-binding</keyword>
<dbReference type="PANTHER" id="PTHR15749:SF4">
    <property type="entry name" value="FANCONI-ASSOCIATED NUCLEASE 1"/>
    <property type="match status" value="1"/>
</dbReference>
<dbReference type="CDD" id="cd22326">
    <property type="entry name" value="FAN1-like"/>
    <property type="match status" value="1"/>
</dbReference>
<evidence type="ECO:0000256" key="8">
    <source>
        <dbReference type="RuleBase" id="RU365033"/>
    </source>
</evidence>
<organism evidence="11 12">
    <name type="scientific">Trichodelitschia bisporula</name>
    <dbReference type="NCBI Taxonomy" id="703511"/>
    <lineage>
        <taxon>Eukaryota</taxon>
        <taxon>Fungi</taxon>
        <taxon>Dikarya</taxon>
        <taxon>Ascomycota</taxon>
        <taxon>Pezizomycotina</taxon>
        <taxon>Dothideomycetes</taxon>
        <taxon>Dothideomycetes incertae sedis</taxon>
        <taxon>Phaeotrichales</taxon>
        <taxon>Phaeotrichaceae</taxon>
        <taxon>Trichodelitschia</taxon>
    </lineage>
</organism>
<dbReference type="GO" id="GO:0004528">
    <property type="term" value="F:phosphodiesterase I activity"/>
    <property type="evidence" value="ECO:0007669"/>
    <property type="project" value="UniProtKB-EC"/>
</dbReference>
<dbReference type="GO" id="GO:0017108">
    <property type="term" value="F:5'-flap endonuclease activity"/>
    <property type="evidence" value="ECO:0007669"/>
    <property type="project" value="TreeGrafter"/>
</dbReference>
<dbReference type="GO" id="GO:0070336">
    <property type="term" value="F:flap-structured DNA binding"/>
    <property type="evidence" value="ECO:0007669"/>
    <property type="project" value="TreeGrafter"/>
</dbReference>
<dbReference type="Pfam" id="PF21170">
    <property type="entry name" value="FAN1_TPR"/>
    <property type="match status" value="1"/>
</dbReference>
<keyword evidence="6 8" id="KW-0460">Magnesium</keyword>